<dbReference type="SUPFAM" id="SSF109604">
    <property type="entry name" value="HD-domain/PDEase-like"/>
    <property type="match status" value="1"/>
</dbReference>
<dbReference type="RefSeq" id="WP_062412407.1">
    <property type="nucleotide sequence ID" value="NZ_JAJCIO010000006.1"/>
</dbReference>
<evidence type="ECO:0008006" key="3">
    <source>
        <dbReference type="Google" id="ProtNLM"/>
    </source>
</evidence>
<sequence>MPPLITTYTGKHFDITNMDPAAIGIEDIAHALSLICRGNGHVRTFYSVGQHCLQCAYETEARGGSARLIVAALLHDSTECYMSDVPRPLKAVMPGYSETETALLNLIYEKYLGSSLTDEETAYLKGIDNDFLWYDLTYLLDDRPDGKAPTVHITPDYTVQPFADVEEEYLALFRRYAQSISKGE</sequence>
<keyword evidence="2" id="KW-1185">Reference proteome</keyword>
<evidence type="ECO:0000313" key="2">
    <source>
        <dbReference type="Proteomes" id="UP001206692"/>
    </source>
</evidence>
<dbReference type="Proteomes" id="UP001206692">
    <property type="component" value="Unassembled WGS sequence"/>
</dbReference>
<organism evidence="1 2">
    <name type="scientific">Megasphaera massiliensis</name>
    <dbReference type="NCBI Taxonomy" id="1232428"/>
    <lineage>
        <taxon>Bacteria</taxon>
        <taxon>Bacillati</taxon>
        <taxon>Bacillota</taxon>
        <taxon>Negativicutes</taxon>
        <taxon>Veillonellales</taxon>
        <taxon>Veillonellaceae</taxon>
        <taxon>Megasphaera</taxon>
    </lineage>
</organism>
<name>A0ABT1ST47_9FIRM</name>
<protein>
    <recommendedName>
        <fullName evidence="3">Phosphohydrolase</fullName>
    </recommendedName>
</protein>
<comment type="caution">
    <text evidence="1">The sequence shown here is derived from an EMBL/GenBank/DDBJ whole genome shotgun (WGS) entry which is preliminary data.</text>
</comment>
<evidence type="ECO:0000313" key="1">
    <source>
        <dbReference type="EMBL" id="MCQ5343041.1"/>
    </source>
</evidence>
<gene>
    <name evidence="1" type="ORF">NE675_08415</name>
</gene>
<proteinExistence type="predicted"/>
<accession>A0ABT1ST47</accession>
<dbReference type="EMBL" id="JANGEW010000015">
    <property type="protein sequence ID" value="MCQ5343041.1"/>
    <property type="molecule type" value="Genomic_DNA"/>
</dbReference>
<dbReference type="Gene3D" id="1.10.3210.10">
    <property type="entry name" value="Hypothetical protein af1432"/>
    <property type="match status" value="1"/>
</dbReference>
<reference evidence="1 2" key="1">
    <citation type="submission" date="2022-06" db="EMBL/GenBank/DDBJ databases">
        <title>Isolation of gut microbiota from human fecal samples.</title>
        <authorList>
            <person name="Pamer E.G."/>
            <person name="Barat B."/>
            <person name="Waligurski E."/>
            <person name="Medina S."/>
            <person name="Paddock L."/>
            <person name="Mostad J."/>
        </authorList>
    </citation>
    <scope>NUCLEOTIDE SEQUENCE [LARGE SCALE GENOMIC DNA]</scope>
    <source>
        <strain evidence="1 2">DFI.1.1</strain>
    </source>
</reference>